<dbReference type="Proteomes" id="UP000186817">
    <property type="component" value="Unassembled WGS sequence"/>
</dbReference>
<proteinExistence type="predicted"/>
<evidence type="ECO:0000313" key="2">
    <source>
        <dbReference type="EMBL" id="OLP84796.1"/>
    </source>
</evidence>
<reference evidence="2 3" key="1">
    <citation type="submission" date="2016-02" db="EMBL/GenBank/DDBJ databases">
        <title>Genome analysis of coral dinoflagellate symbionts highlights evolutionary adaptations to a symbiotic lifestyle.</title>
        <authorList>
            <person name="Aranda M."/>
            <person name="Li Y."/>
            <person name="Liew Y.J."/>
            <person name="Baumgarten S."/>
            <person name="Simakov O."/>
            <person name="Wilson M."/>
            <person name="Piel J."/>
            <person name="Ashoor H."/>
            <person name="Bougouffa S."/>
            <person name="Bajic V.B."/>
            <person name="Ryu T."/>
            <person name="Ravasi T."/>
            <person name="Bayer T."/>
            <person name="Micklem G."/>
            <person name="Kim H."/>
            <person name="Bhak J."/>
            <person name="Lajeunesse T.C."/>
            <person name="Voolstra C.R."/>
        </authorList>
    </citation>
    <scope>NUCLEOTIDE SEQUENCE [LARGE SCALE GENOMIC DNA]</scope>
    <source>
        <strain evidence="2 3">CCMP2467</strain>
    </source>
</reference>
<sequence>MRKGAPLWMNDLIEVPEDLCKARGVAAGKALLPKWILLYTVAPAGGPEAEAEAAEIRTSCKISAVHPVPPDRMQTSMRLEAEAWSEVVPKTRQRSRPQSNSSRSDVFEWVVDKQFTFSQPISVCRLQFPGKQLQMACTASSQIVQECKQSGGLYSGTSNRNAAGPGAGAAAHGGLLVDACFDRPWLIRVPRNLNFLSVSLVVDDANNSFCTPGTVVNALHVQVEESPRVVAVQACRLRHAIVLENGPDYEDTYRAQVKGDPAELQALAALLDVEGGEAEANVENLVQGTSKGLLWYSFRHLGMMLIMFNALQESCKASPRWDSFEKQLAAISKLLRDRSFKDIVVHRMMATATAQEKSTVLEYHGELLSWRWESLYESLKHYVHVRPILQTYWDRELLSSEAQLCDAVGEALTDPFYLAYAEWAFMFSGFVQRWARWMEGCFCHERELKEAKTRQAREAISCCWKGKRTAVLAAGYAEDILAAARACTSPRYTEAVLRLPREVAAAMAFMDQQAREKWATVFQSKTVYFQQLPFRLAGAFAHHCMPQKFTLEGSKQIVAECFQEYDRLCAVGRVDALLHGIFQRTPAAVGGVADQLWGFSKSSKEKTLEHYPLAWAEVQERAFCSCVERATEKQHVLIKIGARRTLRYSGPAMACIRARRRQLEAFMDDAAGRSFLHENWRHKSPDVDLLSHVLPRAKCFEKTFAYRLSRVYGYNEADHFMDTGEIETSAAALGHATDKALKTAAAALGSGGVKLSTHGLMIVGFLKSQLQTGCVFSVPEAIFATLQNKCEPDEGPEEETAGNFTLEDIAGL</sequence>
<dbReference type="EMBL" id="LSRX01001018">
    <property type="protein sequence ID" value="OLP84796.1"/>
    <property type="molecule type" value="Genomic_DNA"/>
</dbReference>
<organism evidence="2 3">
    <name type="scientific">Symbiodinium microadriaticum</name>
    <name type="common">Dinoflagellate</name>
    <name type="synonym">Zooxanthella microadriatica</name>
    <dbReference type="NCBI Taxonomy" id="2951"/>
    <lineage>
        <taxon>Eukaryota</taxon>
        <taxon>Sar</taxon>
        <taxon>Alveolata</taxon>
        <taxon>Dinophyceae</taxon>
        <taxon>Suessiales</taxon>
        <taxon>Symbiodiniaceae</taxon>
        <taxon>Symbiodinium</taxon>
    </lineage>
</organism>
<feature type="region of interest" description="Disordered" evidence="1">
    <location>
        <begin position="83"/>
        <end position="103"/>
    </location>
</feature>
<name>A0A1Q9CPF6_SYMMI</name>
<dbReference type="OrthoDB" id="446891at2759"/>
<protein>
    <submittedName>
        <fullName evidence="2">Uncharacterized protein</fullName>
    </submittedName>
</protein>
<keyword evidence="3" id="KW-1185">Reference proteome</keyword>
<gene>
    <name evidence="2" type="ORF">AK812_SmicGene34313</name>
</gene>
<evidence type="ECO:0000256" key="1">
    <source>
        <dbReference type="SAM" id="MobiDB-lite"/>
    </source>
</evidence>
<accession>A0A1Q9CPF6</accession>
<dbReference type="AlphaFoldDB" id="A0A1Q9CPF6"/>
<comment type="caution">
    <text evidence="2">The sequence shown here is derived from an EMBL/GenBank/DDBJ whole genome shotgun (WGS) entry which is preliminary data.</text>
</comment>
<evidence type="ECO:0000313" key="3">
    <source>
        <dbReference type="Proteomes" id="UP000186817"/>
    </source>
</evidence>